<evidence type="ECO:0000256" key="20">
    <source>
        <dbReference type="PIRSR" id="PIRSR000732-3"/>
    </source>
</evidence>
<feature type="binding site" evidence="19">
    <location>
        <position position="305"/>
    </location>
    <ligand>
        <name>phosphoenolpyruvate</name>
        <dbReference type="ChEBI" id="CHEBI:58702"/>
    </ligand>
</feature>
<dbReference type="GO" id="GO:0009401">
    <property type="term" value="P:phosphoenolpyruvate-dependent sugar phosphotransferase system"/>
    <property type="evidence" value="ECO:0007669"/>
    <property type="project" value="UniProtKB-KW"/>
</dbReference>
<evidence type="ECO:0000256" key="7">
    <source>
        <dbReference type="ARBA" id="ARBA00016544"/>
    </source>
</evidence>
<feature type="binding site" evidence="19">
    <location>
        <position position="340"/>
    </location>
    <ligand>
        <name>phosphoenolpyruvate</name>
        <dbReference type="ChEBI" id="CHEBI:58702"/>
    </ligand>
</feature>
<organism evidence="24 25">
    <name type="scientific">Coraliomargarita akajimensis (strain DSM 45221 / IAM 15411 / JCM 23193 / KCTC 12865 / 04OKA010-24)</name>
    <dbReference type="NCBI Taxonomy" id="583355"/>
    <lineage>
        <taxon>Bacteria</taxon>
        <taxon>Pseudomonadati</taxon>
        <taxon>Verrucomicrobiota</taxon>
        <taxon>Opitutia</taxon>
        <taxon>Puniceicoccales</taxon>
        <taxon>Coraliomargaritaceae</taxon>
        <taxon>Coraliomargarita</taxon>
    </lineage>
</organism>
<dbReference type="Gene3D" id="3.50.30.10">
    <property type="entry name" value="Phosphohistidine domain"/>
    <property type="match status" value="1"/>
</dbReference>
<dbReference type="Gene3D" id="3.20.20.60">
    <property type="entry name" value="Phosphoenolpyruvate-binding domains"/>
    <property type="match status" value="1"/>
</dbReference>
<comment type="similarity">
    <text evidence="5 17">Belongs to the PEP-utilizing enzyme family.</text>
</comment>
<protein>
    <recommendedName>
        <fullName evidence="7 17">Phosphoenolpyruvate-protein phosphotransferase</fullName>
        <ecNumber evidence="6 17">2.7.3.9</ecNumber>
    </recommendedName>
    <alternativeName>
        <fullName evidence="16 17">Phosphotransferase system, enzyme I</fullName>
    </alternativeName>
</protein>
<evidence type="ECO:0000259" key="22">
    <source>
        <dbReference type="Pfam" id="PF02896"/>
    </source>
</evidence>
<dbReference type="GO" id="GO:0046872">
    <property type="term" value="F:metal ion binding"/>
    <property type="evidence" value="ECO:0007669"/>
    <property type="project" value="UniProtKB-KW"/>
</dbReference>
<dbReference type="PANTHER" id="PTHR46244">
    <property type="entry name" value="PHOSPHOENOLPYRUVATE-PROTEIN PHOSPHOTRANSFERASE"/>
    <property type="match status" value="1"/>
</dbReference>
<keyword evidence="10 17" id="KW-0762">Sugar transport</keyword>
<feature type="binding site" evidence="20">
    <location>
        <position position="438"/>
    </location>
    <ligand>
        <name>Mg(2+)</name>
        <dbReference type="ChEBI" id="CHEBI:18420"/>
    </ligand>
</feature>
<keyword evidence="11 17" id="KW-0808">Transferase</keyword>
<dbReference type="eggNOG" id="COG1080">
    <property type="taxonomic scope" value="Bacteria"/>
</dbReference>
<dbReference type="InterPro" id="IPR040442">
    <property type="entry name" value="Pyrv_kinase-like_dom_sf"/>
</dbReference>
<evidence type="ECO:0000313" key="25">
    <source>
        <dbReference type="Proteomes" id="UP000000925"/>
    </source>
</evidence>
<keyword evidence="25" id="KW-1185">Reference proteome</keyword>
<evidence type="ECO:0000256" key="17">
    <source>
        <dbReference type="PIRNR" id="PIRNR000732"/>
    </source>
</evidence>
<evidence type="ECO:0000256" key="4">
    <source>
        <dbReference type="ARBA" id="ARBA00004496"/>
    </source>
</evidence>
<dbReference type="AlphaFoldDB" id="D5EN28"/>
<dbReference type="SUPFAM" id="SSF52009">
    <property type="entry name" value="Phosphohistidine domain"/>
    <property type="match status" value="1"/>
</dbReference>
<evidence type="ECO:0000256" key="3">
    <source>
        <dbReference type="ARBA" id="ARBA00002728"/>
    </source>
</evidence>
<feature type="active site" description="Tele-phosphohistidine intermediate" evidence="18">
    <location>
        <position position="198"/>
    </location>
</feature>
<dbReference type="PANTHER" id="PTHR46244:SF3">
    <property type="entry name" value="PHOSPHOENOLPYRUVATE-PROTEIN PHOSPHOTRANSFERASE"/>
    <property type="match status" value="1"/>
</dbReference>
<dbReference type="GO" id="GO:0005737">
    <property type="term" value="C:cytoplasm"/>
    <property type="evidence" value="ECO:0007669"/>
    <property type="project" value="UniProtKB-SubCell"/>
</dbReference>
<feature type="domain" description="PEP-utilising enzyme C-terminal" evidence="22">
    <location>
        <begin position="267"/>
        <end position="547"/>
    </location>
</feature>
<feature type="binding site" evidence="19">
    <location>
        <begin position="461"/>
        <end position="462"/>
    </location>
    <ligand>
        <name>phosphoenolpyruvate</name>
        <dbReference type="ChEBI" id="CHEBI:58702"/>
    </ligand>
</feature>
<dbReference type="InterPro" id="IPR050499">
    <property type="entry name" value="PEP-utilizing_PTS_enzyme"/>
</dbReference>
<evidence type="ECO:0000256" key="14">
    <source>
        <dbReference type="ARBA" id="ARBA00022777"/>
    </source>
</evidence>
<gene>
    <name evidence="24" type="ordered locus">Caka_0438</name>
</gene>
<comment type="subcellular location">
    <subcellularLocation>
        <location evidence="4 17">Cytoplasm</location>
    </subcellularLocation>
</comment>
<dbReference type="InterPro" id="IPR008731">
    <property type="entry name" value="PTS_EIN"/>
</dbReference>
<feature type="active site" description="Proton donor" evidence="18">
    <location>
        <position position="509"/>
    </location>
</feature>
<evidence type="ECO:0000256" key="13">
    <source>
        <dbReference type="ARBA" id="ARBA00022723"/>
    </source>
</evidence>
<evidence type="ECO:0000256" key="12">
    <source>
        <dbReference type="ARBA" id="ARBA00022683"/>
    </source>
</evidence>
<dbReference type="InterPro" id="IPR018274">
    <property type="entry name" value="PEP_util_AS"/>
</dbReference>
<dbReference type="InterPro" id="IPR036637">
    <property type="entry name" value="Phosphohistidine_dom_sf"/>
</dbReference>
<evidence type="ECO:0000256" key="11">
    <source>
        <dbReference type="ARBA" id="ARBA00022679"/>
    </source>
</evidence>
<evidence type="ECO:0000259" key="21">
    <source>
        <dbReference type="Pfam" id="PF00391"/>
    </source>
</evidence>
<dbReference type="PRINTS" id="PR01736">
    <property type="entry name" value="PHPHTRNFRASE"/>
</dbReference>
<dbReference type="SUPFAM" id="SSF51621">
    <property type="entry name" value="Phosphoenolpyruvate/pyruvate domain"/>
    <property type="match status" value="1"/>
</dbReference>
<accession>D5EN28</accession>
<keyword evidence="9 17" id="KW-0963">Cytoplasm</keyword>
<keyword evidence="24" id="KW-0670">Pyruvate</keyword>
<dbReference type="InterPro" id="IPR015813">
    <property type="entry name" value="Pyrv/PenolPyrv_kinase-like_dom"/>
</dbReference>
<dbReference type="GO" id="GO:0008965">
    <property type="term" value="F:phosphoenolpyruvate-protein phosphotransferase activity"/>
    <property type="evidence" value="ECO:0007669"/>
    <property type="project" value="UniProtKB-EC"/>
</dbReference>
<evidence type="ECO:0000256" key="16">
    <source>
        <dbReference type="ARBA" id="ARBA00033235"/>
    </source>
</evidence>
<dbReference type="RefSeq" id="WP_013042188.1">
    <property type="nucleotide sequence ID" value="NC_014008.1"/>
</dbReference>
<feature type="binding site" evidence="19">
    <location>
        <position position="472"/>
    </location>
    <ligand>
        <name>phosphoenolpyruvate</name>
        <dbReference type="ChEBI" id="CHEBI:58702"/>
    </ligand>
</feature>
<dbReference type="InterPro" id="IPR023151">
    <property type="entry name" value="PEP_util_CS"/>
</dbReference>
<evidence type="ECO:0000256" key="19">
    <source>
        <dbReference type="PIRSR" id="PIRSR000732-2"/>
    </source>
</evidence>
<dbReference type="HOGENOM" id="CLU_007308_7_0_0"/>
<keyword evidence="13 17" id="KW-0479">Metal-binding</keyword>
<dbReference type="STRING" id="583355.Caka_0438"/>
<dbReference type="Pfam" id="PF02896">
    <property type="entry name" value="PEP-utilizers_C"/>
    <property type="match status" value="1"/>
</dbReference>
<dbReference type="PROSITE" id="PS00742">
    <property type="entry name" value="PEP_ENZYMES_2"/>
    <property type="match status" value="1"/>
</dbReference>
<dbReference type="Gene3D" id="1.10.274.10">
    <property type="entry name" value="PtsI, HPr-binding domain"/>
    <property type="match status" value="1"/>
</dbReference>
<evidence type="ECO:0000256" key="2">
    <source>
        <dbReference type="ARBA" id="ARBA00001946"/>
    </source>
</evidence>
<comment type="cofactor">
    <cofactor evidence="2 17 20">
        <name>Mg(2+)</name>
        <dbReference type="ChEBI" id="CHEBI:18420"/>
    </cofactor>
</comment>
<comment type="function">
    <text evidence="3 17">General (non sugar-specific) component of the phosphoenolpyruvate-dependent sugar phosphotransferase system (sugar PTS). This major carbohydrate active-transport system catalyzes the phosphorylation of incoming sugar substrates concomitantly with their translocation across the cell membrane. Enzyme I transfers the phosphoryl group from phosphoenolpyruvate (PEP) to the phosphoryl carrier protein (HPr).</text>
</comment>
<evidence type="ECO:0000256" key="18">
    <source>
        <dbReference type="PIRSR" id="PIRSR000732-1"/>
    </source>
</evidence>
<dbReference type="InterPro" id="IPR006318">
    <property type="entry name" value="PTS_EI-like"/>
</dbReference>
<evidence type="ECO:0000259" key="23">
    <source>
        <dbReference type="Pfam" id="PF05524"/>
    </source>
</evidence>
<feature type="binding site" evidence="20">
    <location>
        <position position="462"/>
    </location>
    <ligand>
        <name>Mg(2+)</name>
        <dbReference type="ChEBI" id="CHEBI:18420"/>
    </ligand>
</feature>
<dbReference type="InterPro" id="IPR000121">
    <property type="entry name" value="PEP_util_C"/>
</dbReference>
<dbReference type="InterPro" id="IPR036618">
    <property type="entry name" value="PtsI_HPr-bd_sf"/>
</dbReference>
<sequence length="588" mass="64813">MSETTNNQEIILEGIAASPGVAHGKVFVYLQRQLDVPCYDIQGHVDAETARFDQALLETRAQITQVRDKIAASLGEGEARIFDAHLLVLEDNALIEEVIAEVKSSNKNIEFCFNKVAERYIQFFNSMEDDYLKERVADIQDVSRRVMHNLTGMHKVGLGDLAENCIIISEDISPSEAADLDRDKLLGFATDAGGKTSHSVIMARSLRIPAVVGLHDATQQLKSGDEIIIDGHAGLLIINPSEERLYTYGQLDRKRRARDEIYESSINEPCVTADGREIALMANIEGAQDLAQVDRVKAHGVGLFRTEGIFLRHHGYPPEAIQYDEYMAVAKASDNPVIIRTLDIGGDKTLGTDSDKEDNSFMGFRAIRFCLENVEIFKTQLRAILRASAHGNVKLMYPMISGLSELRRANEILEEVKTELRDVGEAFDEGIEVGAMVEVPSAAAIIDLLAKEADFLSIGTNDLIQYLIAVDRLNDRVAHLYEPTHPAVLRTLKLIIDGARENGTHVSVCGEIAGDPIYASLLLGMGAHSLSLTPAMLPEVKYFLRKMKAVDAERLVAEVLKMEDAIAIHEHLCNFHSATIGELLEAGA</sequence>
<evidence type="ECO:0000256" key="8">
    <source>
        <dbReference type="ARBA" id="ARBA00022448"/>
    </source>
</evidence>
<dbReference type="SUPFAM" id="SSF47831">
    <property type="entry name" value="Enzyme I of the PEP:sugar phosphotransferase system HPr-binding (sub)domain"/>
    <property type="match status" value="1"/>
</dbReference>
<evidence type="ECO:0000313" key="24">
    <source>
        <dbReference type="EMBL" id="ADE53463.1"/>
    </source>
</evidence>
<dbReference type="EMBL" id="CP001998">
    <property type="protein sequence ID" value="ADE53463.1"/>
    <property type="molecule type" value="Genomic_DNA"/>
</dbReference>
<dbReference type="KEGG" id="caa:Caka_0438"/>
<evidence type="ECO:0000256" key="9">
    <source>
        <dbReference type="ARBA" id="ARBA00022490"/>
    </source>
</evidence>
<evidence type="ECO:0000256" key="1">
    <source>
        <dbReference type="ARBA" id="ARBA00000683"/>
    </source>
</evidence>
<dbReference type="Proteomes" id="UP000000925">
    <property type="component" value="Chromosome"/>
</dbReference>
<reference evidence="24 25" key="1">
    <citation type="journal article" date="2010" name="Stand. Genomic Sci.">
        <title>Complete genome sequence of Coraliomargarita akajimensis type strain (04OKA010-24).</title>
        <authorList>
            <person name="Mavromatis K."/>
            <person name="Abt B."/>
            <person name="Brambilla E."/>
            <person name="Lapidus A."/>
            <person name="Copeland A."/>
            <person name="Deshpande S."/>
            <person name="Nolan M."/>
            <person name="Lucas S."/>
            <person name="Tice H."/>
            <person name="Cheng J.F."/>
            <person name="Han C."/>
            <person name="Detter J.C."/>
            <person name="Woyke T."/>
            <person name="Goodwin L."/>
            <person name="Pitluck S."/>
            <person name="Held B."/>
            <person name="Brettin T."/>
            <person name="Tapia R."/>
            <person name="Ivanova N."/>
            <person name="Mikhailova N."/>
            <person name="Pati A."/>
            <person name="Liolios K."/>
            <person name="Chen A."/>
            <person name="Palaniappan K."/>
            <person name="Land M."/>
            <person name="Hauser L."/>
            <person name="Chang Y.J."/>
            <person name="Jeffries C.D."/>
            <person name="Rohde M."/>
            <person name="Goker M."/>
            <person name="Bristow J."/>
            <person name="Eisen J.A."/>
            <person name="Markowitz V."/>
            <person name="Hugenholtz P."/>
            <person name="Klenk H.P."/>
            <person name="Kyrpides N.C."/>
        </authorList>
    </citation>
    <scope>NUCLEOTIDE SEQUENCE [LARGE SCALE GENOMIC DNA]</scope>
    <source>
        <strain evidence="25">DSM 45221 / IAM 15411 / JCM 23193 / KCTC 12865</strain>
    </source>
</reference>
<evidence type="ECO:0000256" key="5">
    <source>
        <dbReference type="ARBA" id="ARBA00007837"/>
    </source>
</evidence>
<dbReference type="NCBIfam" id="TIGR01417">
    <property type="entry name" value="PTS_I_fam"/>
    <property type="match status" value="1"/>
</dbReference>
<feature type="domain" description="PEP-utilising enzyme mobile" evidence="21">
    <location>
        <begin position="162"/>
        <end position="234"/>
    </location>
</feature>
<dbReference type="InterPro" id="IPR008279">
    <property type="entry name" value="PEP-util_enz_mobile_dom"/>
</dbReference>
<evidence type="ECO:0000256" key="6">
    <source>
        <dbReference type="ARBA" id="ARBA00012232"/>
    </source>
</evidence>
<dbReference type="PROSITE" id="PS00370">
    <property type="entry name" value="PEP_ENZYMES_PHOS_SITE"/>
    <property type="match status" value="1"/>
</dbReference>
<dbReference type="PIRSF" id="PIRSF000732">
    <property type="entry name" value="PTS_enzyme_I"/>
    <property type="match status" value="1"/>
</dbReference>
<keyword evidence="14 17" id="KW-0418">Kinase</keyword>
<dbReference type="Pfam" id="PF05524">
    <property type="entry name" value="PEP-utilisers_N"/>
    <property type="match status" value="1"/>
</dbReference>
<comment type="catalytic activity">
    <reaction evidence="1 17">
        <text>L-histidyl-[protein] + phosphoenolpyruvate = N(pros)-phospho-L-histidyl-[protein] + pyruvate</text>
        <dbReference type="Rhea" id="RHEA:23880"/>
        <dbReference type="Rhea" id="RHEA-COMP:9745"/>
        <dbReference type="Rhea" id="RHEA-COMP:9746"/>
        <dbReference type="ChEBI" id="CHEBI:15361"/>
        <dbReference type="ChEBI" id="CHEBI:29979"/>
        <dbReference type="ChEBI" id="CHEBI:58702"/>
        <dbReference type="ChEBI" id="CHEBI:64837"/>
        <dbReference type="EC" id="2.7.3.9"/>
    </reaction>
</comment>
<proteinExistence type="inferred from homology"/>
<name>D5EN28_CORAD</name>
<dbReference type="EC" id="2.7.3.9" evidence="6 17"/>
<evidence type="ECO:0000256" key="15">
    <source>
        <dbReference type="ARBA" id="ARBA00022842"/>
    </source>
</evidence>
<feature type="domain" description="Phosphotransferase system enzyme I N-terminal" evidence="23">
    <location>
        <begin position="13"/>
        <end position="135"/>
    </location>
</feature>
<keyword evidence="12 17" id="KW-0598">Phosphotransferase system</keyword>
<keyword evidence="8 17" id="KW-0813">Transport</keyword>
<dbReference type="OrthoDB" id="9765468at2"/>
<evidence type="ECO:0000256" key="10">
    <source>
        <dbReference type="ARBA" id="ARBA00022597"/>
    </source>
</evidence>
<dbReference type="GO" id="GO:0016301">
    <property type="term" value="F:kinase activity"/>
    <property type="evidence" value="ECO:0007669"/>
    <property type="project" value="UniProtKB-KW"/>
</dbReference>
<dbReference type="InterPro" id="IPR024692">
    <property type="entry name" value="PTS_EI"/>
</dbReference>
<keyword evidence="15 17" id="KW-0460">Magnesium</keyword>
<dbReference type="Pfam" id="PF00391">
    <property type="entry name" value="PEP-utilizers"/>
    <property type="match status" value="1"/>
</dbReference>